<name>A0A9E4DRY9_9ENTE</name>
<dbReference type="SUPFAM" id="SSF141523">
    <property type="entry name" value="L,D-transpeptidase catalytic domain-like"/>
    <property type="match status" value="1"/>
</dbReference>
<dbReference type="CDD" id="cd16913">
    <property type="entry name" value="YkuD_like"/>
    <property type="match status" value="1"/>
</dbReference>
<evidence type="ECO:0000256" key="3">
    <source>
        <dbReference type="ARBA" id="ARBA00022960"/>
    </source>
</evidence>
<dbReference type="GO" id="GO:0005576">
    <property type="term" value="C:extracellular region"/>
    <property type="evidence" value="ECO:0007669"/>
    <property type="project" value="TreeGrafter"/>
</dbReference>
<keyword evidence="3 6" id="KW-0133">Cell shape</keyword>
<reference evidence="8" key="1">
    <citation type="journal article" date="2021" name="PeerJ">
        <title>Extensive microbial diversity within the chicken gut microbiome revealed by metagenomics and culture.</title>
        <authorList>
            <person name="Gilroy R."/>
            <person name="Ravi A."/>
            <person name="Getino M."/>
            <person name="Pursley I."/>
            <person name="Horton D.L."/>
            <person name="Alikhan N.F."/>
            <person name="Baker D."/>
            <person name="Gharbi K."/>
            <person name="Hall N."/>
            <person name="Watson M."/>
            <person name="Adriaenssens E.M."/>
            <person name="Foster-Nyarko E."/>
            <person name="Jarju S."/>
            <person name="Secka A."/>
            <person name="Antonio M."/>
            <person name="Oren A."/>
            <person name="Chaudhuri R.R."/>
            <person name="La Ragione R."/>
            <person name="Hildebrand F."/>
            <person name="Pallen M.J."/>
        </authorList>
    </citation>
    <scope>NUCLEOTIDE SEQUENCE</scope>
    <source>
        <strain evidence="8">150</strain>
    </source>
</reference>
<feature type="domain" description="L,D-TPase catalytic" evidence="7">
    <location>
        <begin position="350"/>
        <end position="473"/>
    </location>
</feature>
<dbReference type="InterPro" id="IPR022029">
    <property type="entry name" value="YoaR-like_PG-bd"/>
</dbReference>
<dbReference type="Gene3D" id="2.40.440.10">
    <property type="entry name" value="L,D-transpeptidase catalytic domain-like"/>
    <property type="match status" value="1"/>
</dbReference>
<dbReference type="AlphaFoldDB" id="A0A9E4DRY9"/>
<dbReference type="SUPFAM" id="SSF143985">
    <property type="entry name" value="L,D-transpeptidase pre-catalytic domain-like"/>
    <property type="match status" value="1"/>
</dbReference>
<dbReference type="Proteomes" id="UP000813384">
    <property type="component" value="Unassembled WGS sequence"/>
</dbReference>
<evidence type="ECO:0000313" key="9">
    <source>
        <dbReference type="Proteomes" id="UP000813384"/>
    </source>
</evidence>
<accession>A0A9E4DRY9</accession>
<dbReference type="PANTHER" id="PTHR30582">
    <property type="entry name" value="L,D-TRANSPEPTIDASE"/>
    <property type="match status" value="1"/>
</dbReference>
<evidence type="ECO:0000256" key="6">
    <source>
        <dbReference type="PROSITE-ProRule" id="PRU01373"/>
    </source>
</evidence>
<protein>
    <submittedName>
        <fullName evidence="8">L,D-transpeptidase/peptidoglycan binding protein</fullName>
    </submittedName>
</protein>
<keyword evidence="5 6" id="KW-0961">Cell wall biogenesis/degradation</keyword>
<evidence type="ECO:0000256" key="4">
    <source>
        <dbReference type="ARBA" id="ARBA00022984"/>
    </source>
</evidence>
<keyword evidence="4 6" id="KW-0573">Peptidoglycan synthesis</keyword>
<dbReference type="PROSITE" id="PS52029">
    <property type="entry name" value="LD_TPASE"/>
    <property type="match status" value="1"/>
</dbReference>
<dbReference type="GO" id="GO:0016740">
    <property type="term" value="F:transferase activity"/>
    <property type="evidence" value="ECO:0007669"/>
    <property type="project" value="UniProtKB-KW"/>
</dbReference>
<dbReference type="Gene3D" id="3.10.20.800">
    <property type="match status" value="1"/>
</dbReference>
<dbReference type="Pfam" id="PF12229">
    <property type="entry name" value="PG_binding_4"/>
    <property type="match status" value="1"/>
</dbReference>
<dbReference type="Pfam" id="PF03734">
    <property type="entry name" value="YkuD"/>
    <property type="match status" value="1"/>
</dbReference>
<dbReference type="GO" id="GO:0008360">
    <property type="term" value="P:regulation of cell shape"/>
    <property type="evidence" value="ECO:0007669"/>
    <property type="project" value="UniProtKB-UniRule"/>
</dbReference>
<evidence type="ECO:0000313" key="8">
    <source>
        <dbReference type="EMBL" id="MCC9274108.1"/>
    </source>
</evidence>
<dbReference type="EMBL" id="JAJJVO010000111">
    <property type="protein sequence ID" value="MCC9274108.1"/>
    <property type="molecule type" value="Genomic_DNA"/>
</dbReference>
<comment type="caution">
    <text evidence="8">The sequence shown here is derived from an EMBL/GenBank/DDBJ whole genome shotgun (WGS) entry which is preliminary data.</text>
</comment>
<comment type="pathway">
    <text evidence="1 6">Cell wall biogenesis; peptidoglycan biosynthesis.</text>
</comment>
<evidence type="ECO:0000256" key="2">
    <source>
        <dbReference type="ARBA" id="ARBA00022679"/>
    </source>
</evidence>
<dbReference type="InterPro" id="IPR005490">
    <property type="entry name" value="LD_TPept_cat_dom"/>
</dbReference>
<keyword evidence="2" id="KW-0808">Transferase</keyword>
<dbReference type="GO" id="GO:0071972">
    <property type="term" value="F:peptidoglycan L,D-transpeptidase activity"/>
    <property type="evidence" value="ECO:0007669"/>
    <property type="project" value="TreeGrafter"/>
</dbReference>
<proteinExistence type="predicted"/>
<feature type="active site" description="Nucleophile" evidence="6">
    <location>
        <position position="449"/>
    </location>
</feature>
<dbReference type="PANTHER" id="PTHR30582:SF33">
    <property type="entry name" value="EXPORTED PROTEIN"/>
    <property type="match status" value="1"/>
</dbReference>
<evidence type="ECO:0000259" key="7">
    <source>
        <dbReference type="PROSITE" id="PS52029"/>
    </source>
</evidence>
<dbReference type="GO" id="GO:0071555">
    <property type="term" value="P:cell wall organization"/>
    <property type="evidence" value="ECO:0007669"/>
    <property type="project" value="UniProtKB-UniRule"/>
</dbReference>
<sequence length="473" mass="52388">MSHSKRRSHKDVSKKRPLIIGLGLSLGLIVLAGLGYAYQANTYQTQFLPNTYIGDLNVSRLTADEVNQKLNKTYDDLSFTLLVNDQEWQSIKKTEFGLHTDFSEELTQLLDEQNPWSWGGRMVSGKETLDLGEAAFDEKQLDERYAQLEADLTKWNQTLTPTKDATLTRGEDGFSITPEVQGETIDVAKALTAAKEQLLSGNSTLELNEFVEKPSVTADDPALKEELAQITRIATVEATYVINGVSFQIPSELIEDWIIYQEGDVTLDREKVYQYVTQLGADYNTSTNPSNFNSTLRGEVSVPAGSLSWTIAPDSETDALMADILAGEAFTRSPIAQGSANAGSPLFGATYIEIDMVNQHMWYYKDGKVMLETDIVTGKPTTLTPAGVFYVWNKARDEVLRGVNDDGSKYASPVDYWLPIDWTGVGIHDSDWQPAYGGELWKTVGSHGCINTPPGVMKELYEMVEVGTPVLVF</sequence>
<organism evidence="8 9">
    <name type="scientific">Enterococcus aquimarinus</name>
    <dbReference type="NCBI Taxonomy" id="328396"/>
    <lineage>
        <taxon>Bacteria</taxon>
        <taxon>Bacillati</taxon>
        <taxon>Bacillota</taxon>
        <taxon>Bacilli</taxon>
        <taxon>Lactobacillales</taxon>
        <taxon>Enterococcaceae</taxon>
        <taxon>Enterococcus</taxon>
    </lineage>
</organism>
<evidence type="ECO:0000256" key="1">
    <source>
        <dbReference type="ARBA" id="ARBA00004752"/>
    </source>
</evidence>
<gene>
    <name evidence="8" type="ORF">K8V42_07430</name>
</gene>
<dbReference type="InterPro" id="IPR050979">
    <property type="entry name" value="LD-transpeptidase"/>
</dbReference>
<evidence type="ECO:0000256" key="5">
    <source>
        <dbReference type="ARBA" id="ARBA00023316"/>
    </source>
</evidence>
<dbReference type="InterPro" id="IPR038054">
    <property type="entry name" value="LD_TPept-like_central_sf"/>
</dbReference>
<reference evidence="8" key="2">
    <citation type="submission" date="2021-11" db="EMBL/GenBank/DDBJ databases">
        <authorList>
            <person name="Gilroy R."/>
        </authorList>
    </citation>
    <scope>NUCLEOTIDE SEQUENCE</scope>
    <source>
        <strain evidence="8">150</strain>
    </source>
</reference>
<dbReference type="InterPro" id="IPR038063">
    <property type="entry name" value="Transpep_catalytic_dom"/>
</dbReference>
<feature type="active site" description="Proton donor/acceptor" evidence="6">
    <location>
        <position position="428"/>
    </location>
</feature>
<dbReference type="GO" id="GO:0018104">
    <property type="term" value="P:peptidoglycan-protein cross-linking"/>
    <property type="evidence" value="ECO:0007669"/>
    <property type="project" value="TreeGrafter"/>
</dbReference>